<comment type="function">
    <text evidence="7">Involved in mitotic DNA repair and meiotic recombination. Functions in the recombinational DNA repair pathway. Essential for interhomolog gene conversion (GC), but may have a less important role in intersister GC than spn-A/Rad51. In the presence of DNA, spn-A/Rad51 enhances the ATPase activity of okr/Rad54.</text>
</comment>
<dbReference type="PROSITE" id="PS51194">
    <property type="entry name" value="HELICASE_CTER"/>
    <property type="match status" value="1"/>
</dbReference>
<dbReference type="InterPro" id="IPR050496">
    <property type="entry name" value="SNF2_RAD54_helicase_repair"/>
</dbReference>
<dbReference type="Gene3D" id="3.40.50.300">
    <property type="entry name" value="P-loop containing nucleotide triphosphate hydrolases"/>
    <property type="match status" value="1"/>
</dbReference>
<dbReference type="AlphaFoldDB" id="A0A6A5GMF0"/>
<dbReference type="CDD" id="cd18793">
    <property type="entry name" value="SF2_C_SNF"/>
    <property type="match status" value="1"/>
</dbReference>
<evidence type="ECO:0000256" key="6">
    <source>
        <dbReference type="ARBA" id="ARBA00023306"/>
    </source>
</evidence>
<keyword evidence="3" id="KW-0132">Cell division</keyword>
<evidence type="ECO:0000313" key="12">
    <source>
        <dbReference type="Proteomes" id="UP000483820"/>
    </source>
</evidence>
<dbReference type="GO" id="GO:0007131">
    <property type="term" value="P:reciprocal meiotic recombination"/>
    <property type="evidence" value="ECO:0007669"/>
    <property type="project" value="TreeGrafter"/>
</dbReference>
<dbReference type="Gene3D" id="1.20.120.850">
    <property type="entry name" value="SWI2/SNF2 ATPases, N-terminal domain"/>
    <property type="match status" value="1"/>
</dbReference>
<evidence type="ECO:0000256" key="1">
    <source>
        <dbReference type="ARBA" id="ARBA00011467"/>
    </source>
</evidence>
<dbReference type="PANTHER" id="PTHR45629">
    <property type="entry name" value="SNF2/RAD54 FAMILY MEMBER"/>
    <property type="match status" value="1"/>
</dbReference>
<keyword evidence="5" id="KW-0378">Hydrolase</keyword>
<keyword evidence="6" id="KW-0131">Cell cycle</keyword>
<feature type="compositionally biased region" description="Basic and acidic residues" evidence="9">
    <location>
        <begin position="373"/>
        <end position="382"/>
    </location>
</feature>
<dbReference type="RefSeq" id="XP_053583650.1">
    <property type="nucleotide sequence ID" value="XM_053728878.1"/>
</dbReference>
<comment type="caution">
    <text evidence="11">The sequence shown here is derived from an EMBL/GenBank/DDBJ whole genome shotgun (WGS) entry which is preliminary data.</text>
</comment>
<evidence type="ECO:0000256" key="7">
    <source>
        <dbReference type="ARBA" id="ARBA00024776"/>
    </source>
</evidence>
<feature type="compositionally biased region" description="Acidic residues" evidence="9">
    <location>
        <begin position="391"/>
        <end position="406"/>
    </location>
</feature>
<dbReference type="SMART" id="SM00490">
    <property type="entry name" value="HELICc"/>
    <property type="match status" value="1"/>
</dbReference>
<dbReference type="GO" id="GO:0005524">
    <property type="term" value="F:ATP binding"/>
    <property type="evidence" value="ECO:0007669"/>
    <property type="project" value="InterPro"/>
</dbReference>
<dbReference type="GeneID" id="78775359"/>
<feature type="compositionally biased region" description="Basic and acidic residues" evidence="9">
    <location>
        <begin position="424"/>
        <end position="449"/>
    </location>
</feature>
<dbReference type="GO" id="GO:0051301">
    <property type="term" value="P:cell division"/>
    <property type="evidence" value="ECO:0007669"/>
    <property type="project" value="UniProtKB-KW"/>
</dbReference>
<organism evidence="11 12">
    <name type="scientific">Caenorhabditis remanei</name>
    <name type="common">Caenorhabditis vulgaris</name>
    <dbReference type="NCBI Taxonomy" id="31234"/>
    <lineage>
        <taxon>Eukaryota</taxon>
        <taxon>Metazoa</taxon>
        <taxon>Ecdysozoa</taxon>
        <taxon>Nematoda</taxon>
        <taxon>Chromadorea</taxon>
        <taxon>Rhabditida</taxon>
        <taxon>Rhabditina</taxon>
        <taxon>Rhabditomorpha</taxon>
        <taxon>Rhabditoidea</taxon>
        <taxon>Rhabditidae</taxon>
        <taxon>Peloderinae</taxon>
        <taxon>Caenorhabditis</taxon>
    </lineage>
</organism>
<dbReference type="InterPro" id="IPR000330">
    <property type="entry name" value="SNF2_N"/>
</dbReference>
<evidence type="ECO:0000256" key="9">
    <source>
        <dbReference type="SAM" id="MobiDB-lite"/>
    </source>
</evidence>
<dbReference type="GO" id="GO:0015616">
    <property type="term" value="F:DNA translocase activity"/>
    <property type="evidence" value="ECO:0007669"/>
    <property type="project" value="TreeGrafter"/>
</dbReference>
<comment type="subunit">
    <text evidence="1">Interacts (via N-terminus) with spn-A/Rad51.</text>
</comment>
<evidence type="ECO:0000256" key="8">
    <source>
        <dbReference type="ARBA" id="ARBA00029956"/>
    </source>
</evidence>
<evidence type="ECO:0000259" key="10">
    <source>
        <dbReference type="PROSITE" id="PS51194"/>
    </source>
</evidence>
<evidence type="ECO:0000313" key="11">
    <source>
        <dbReference type="EMBL" id="KAF1755705.1"/>
    </source>
</evidence>
<dbReference type="PANTHER" id="PTHR45629:SF7">
    <property type="entry name" value="DNA EXCISION REPAIR PROTEIN ERCC-6-RELATED"/>
    <property type="match status" value="1"/>
</dbReference>
<reference evidence="11 12" key="1">
    <citation type="submission" date="2019-12" db="EMBL/GenBank/DDBJ databases">
        <title>Chromosome-level assembly of the Caenorhabditis remanei genome.</title>
        <authorList>
            <person name="Teterina A.A."/>
            <person name="Willis J.H."/>
            <person name="Phillips P.C."/>
        </authorList>
    </citation>
    <scope>NUCLEOTIDE SEQUENCE [LARGE SCALE GENOMIC DNA]</scope>
    <source>
        <strain evidence="11 12">PX506</strain>
        <tissue evidence="11">Whole organism</tissue>
    </source>
</reference>
<feature type="region of interest" description="Disordered" evidence="9">
    <location>
        <begin position="353"/>
        <end position="452"/>
    </location>
</feature>
<protein>
    <recommendedName>
        <fullName evidence="2">DNA repair and recombination protein RAD54-like</fullName>
    </recommendedName>
    <alternativeName>
        <fullName evidence="8">Protein okra</fullName>
    </alternativeName>
</protein>
<dbReference type="Proteomes" id="UP000483820">
    <property type="component" value="Chromosome IV"/>
</dbReference>
<evidence type="ECO:0000256" key="2">
    <source>
        <dbReference type="ARBA" id="ARBA00015341"/>
    </source>
</evidence>
<dbReference type="KEGG" id="crq:GCK72_012155"/>
<name>A0A6A5GMF0_CAERE</name>
<dbReference type="Pfam" id="PF00271">
    <property type="entry name" value="Helicase_C"/>
    <property type="match status" value="1"/>
</dbReference>
<sequence>MQNDFDEFYSLLNFVRPDDFPSLQEFKKMCSDNPLELNELIDECMIRRTAADVNLSHLPEKHEYILFCAASEIQKTIHSEICDYMTGDALSLIFFARQLANHPKLLLDYLREKNQNQIQNQKNQKTSSMKQFQKHAALLLAFDGENMPRGGVSESGKLSTLVNMLKCFRMIGECTVIVSNFIETLDMIEGLCEFLEFKVFRLDGKTQVQDRQRLVRHFNDNRDASNVFLLSTKAGGVGLNLIGASRLILYDSDWNPANDQQAMARIWRDGQVRPCHIYRLITTGTIEEKMLQRQIKKTGLGCVIDAIEVGESVSTFTDDELKDIFTFSGDATECNTHDLCGCGCDGTGMFETEMFDDDGEEEDSEDVTEDVTDDVKDSESPEKKKKRNWDSDSDDEEEVDDEELEADVTIQKTPDDDEVVEDSQEPKISEKIPEKPEEIAEKEPKKAAEPPRTIASLAELSRWRHFSPRHPDTWHHFMTNAGLSQVDQEDVELTFAFYQESKY</sequence>
<dbReference type="GO" id="GO:0016787">
    <property type="term" value="F:hydrolase activity"/>
    <property type="evidence" value="ECO:0007669"/>
    <property type="project" value="UniProtKB-KW"/>
</dbReference>
<gene>
    <name evidence="11" type="ORF">GCK72_012155</name>
</gene>
<dbReference type="InterPro" id="IPR049730">
    <property type="entry name" value="SNF2/RAD54-like_C"/>
</dbReference>
<dbReference type="SUPFAM" id="SSF52540">
    <property type="entry name" value="P-loop containing nucleoside triphosphate hydrolases"/>
    <property type="match status" value="1"/>
</dbReference>
<keyword evidence="4" id="KW-0498">Mitosis</keyword>
<dbReference type="CTD" id="78775359"/>
<dbReference type="EMBL" id="WUAV01000004">
    <property type="protein sequence ID" value="KAF1755705.1"/>
    <property type="molecule type" value="Genomic_DNA"/>
</dbReference>
<evidence type="ECO:0000256" key="3">
    <source>
        <dbReference type="ARBA" id="ARBA00022618"/>
    </source>
</evidence>
<evidence type="ECO:0000256" key="5">
    <source>
        <dbReference type="ARBA" id="ARBA00022801"/>
    </source>
</evidence>
<accession>A0A6A5GMF0</accession>
<feature type="domain" description="Helicase C-terminal" evidence="10">
    <location>
        <begin position="163"/>
        <end position="315"/>
    </location>
</feature>
<evidence type="ECO:0000256" key="4">
    <source>
        <dbReference type="ARBA" id="ARBA00022776"/>
    </source>
</evidence>
<dbReference type="GO" id="GO:0005634">
    <property type="term" value="C:nucleus"/>
    <property type="evidence" value="ECO:0007669"/>
    <property type="project" value="TreeGrafter"/>
</dbReference>
<dbReference type="GO" id="GO:0000724">
    <property type="term" value="P:double-strand break repair via homologous recombination"/>
    <property type="evidence" value="ECO:0007669"/>
    <property type="project" value="TreeGrafter"/>
</dbReference>
<feature type="compositionally biased region" description="Acidic residues" evidence="9">
    <location>
        <begin position="353"/>
        <end position="372"/>
    </location>
</feature>
<dbReference type="InterPro" id="IPR027417">
    <property type="entry name" value="P-loop_NTPase"/>
</dbReference>
<dbReference type="Pfam" id="PF00176">
    <property type="entry name" value="SNF2-rel_dom"/>
    <property type="match status" value="1"/>
</dbReference>
<dbReference type="InterPro" id="IPR001650">
    <property type="entry name" value="Helicase_C-like"/>
</dbReference>
<proteinExistence type="predicted"/>